<keyword evidence="1" id="KW-1133">Transmembrane helix</keyword>
<keyword evidence="1" id="KW-0812">Transmembrane</keyword>
<protein>
    <submittedName>
        <fullName evidence="2">Uncharacterized protein</fullName>
    </submittedName>
</protein>
<proteinExistence type="predicted"/>
<dbReference type="EMBL" id="JACJHR010000045">
    <property type="protein sequence ID" value="MBB2502922.1"/>
    <property type="molecule type" value="Genomic_DNA"/>
</dbReference>
<keyword evidence="1" id="KW-0472">Membrane</keyword>
<feature type="transmembrane region" description="Helical" evidence="1">
    <location>
        <begin position="7"/>
        <end position="28"/>
    </location>
</feature>
<evidence type="ECO:0000256" key="1">
    <source>
        <dbReference type="SAM" id="Phobius"/>
    </source>
</evidence>
<dbReference type="Proteomes" id="UP000550260">
    <property type="component" value="Unassembled WGS sequence"/>
</dbReference>
<feature type="transmembrane region" description="Helical" evidence="1">
    <location>
        <begin position="40"/>
        <end position="61"/>
    </location>
</feature>
<gene>
    <name evidence="2" type="ORF">H5411_27780</name>
</gene>
<evidence type="ECO:0000313" key="3">
    <source>
        <dbReference type="Proteomes" id="UP000550260"/>
    </source>
</evidence>
<dbReference type="AlphaFoldDB" id="A0A8E2B758"/>
<name>A0A8E2B758_9PSEU</name>
<accession>A0A8E2B758</accession>
<comment type="caution">
    <text evidence="2">The sequence shown here is derived from an EMBL/GenBank/DDBJ whole genome shotgun (WGS) entry which is preliminary data.</text>
</comment>
<reference evidence="2 3" key="1">
    <citation type="submission" date="2020-08" db="EMBL/GenBank/DDBJ databases">
        <title>Amycolatopsis echigonensis JCM 21831.</title>
        <authorList>
            <person name="Tedsree N."/>
            <person name="Kuncharoen N."/>
            <person name="Likhitwitayawuid K."/>
            <person name="Tanasupawat S."/>
        </authorList>
    </citation>
    <scope>NUCLEOTIDE SEQUENCE [LARGE SCALE GENOMIC DNA]</scope>
    <source>
        <strain evidence="2 3">JCM 21831</strain>
    </source>
</reference>
<evidence type="ECO:0000313" key="2">
    <source>
        <dbReference type="EMBL" id="MBB2502922.1"/>
    </source>
</evidence>
<organism evidence="2 3">
    <name type="scientific">Amycolatopsis echigonensis</name>
    <dbReference type="NCBI Taxonomy" id="2576905"/>
    <lineage>
        <taxon>Bacteria</taxon>
        <taxon>Bacillati</taxon>
        <taxon>Actinomycetota</taxon>
        <taxon>Actinomycetes</taxon>
        <taxon>Pseudonocardiales</taxon>
        <taxon>Pseudonocardiaceae</taxon>
        <taxon>Amycolatopsis</taxon>
    </lineage>
</organism>
<sequence length="94" mass="10113">MQWRVAAGLGFAAAGMFVVVLATYLLVAGTDLLGPAAWDLAVAAFVILGVTYVTLCVHAHTIRELTRRIDRAERRAIMLAAGGEEPRPPLKVVR</sequence>
<dbReference type="RefSeq" id="WP_183125502.1">
    <property type="nucleotide sequence ID" value="NZ_JACJHR010000045.1"/>
</dbReference>